<dbReference type="PROSITE" id="PS51257">
    <property type="entry name" value="PROKAR_LIPOPROTEIN"/>
    <property type="match status" value="1"/>
</dbReference>
<dbReference type="Gene3D" id="2.160.20.120">
    <property type="match status" value="1"/>
</dbReference>
<keyword evidence="1" id="KW-0732">Signal</keyword>
<dbReference type="EMBL" id="JAXDAE010000004">
    <property type="protein sequence ID" value="MDY2586908.1"/>
    <property type="molecule type" value="Genomic_DNA"/>
</dbReference>
<dbReference type="InterPro" id="IPR021255">
    <property type="entry name" value="DUF2807"/>
</dbReference>
<feature type="chain" id="PRO_5046120225" evidence="1">
    <location>
        <begin position="22"/>
        <end position="241"/>
    </location>
</feature>
<accession>A0ABU5EMV2</accession>
<evidence type="ECO:0000259" key="2">
    <source>
        <dbReference type="Pfam" id="PF10988"/>
    </source>
</evidence>
<evidence type="ECO:0000256" key="1">
    <source>
        <dbReference type="SAM" id="SignalP"/>
    </source>
</evidence>
<feature type="signal peptide" evidence="1">
    <location>
        <begin position="1"/>
        <end position="21"/>
    </location>
</feature>
<dbReference type="PANTHER" id="PTHR39200">
    <property type="entry name" value="HYPOTHETICAL EXPORTED PROTEIN"/>
    <property type="match status" value="1"/>
</dbReference>
<dbReference type="Proteomes" id="UP001285855">
    <property type="component" value="Unassembled WGS sequence"/>
</dbReference>
<dbReference type="Pfam" id="PF10988">
    <property type="entry name" value="DUF2807"/>
    <property type="match status" value="1"/>
</dbReference>
<comment type="caution">
    <text evidence="3">The sequence shown here is derived from an EMBL/GenBank/DDBJ whole genome shotgun (WGS) entry which is preliminary data.</text>
</comment>
<name>A0ABU5EMV2_9FLAO</name>
<organism evidence="3 4">
    <name type="scientific">Winogradskyella aquimaris</name>
    <dbReference type="NCBI Taxonomy" id="864074"/>
    <lineage>
        <taxon>Bacteria</taxon>
        <taxon>Pseudomonadati</taxon>
        <taxon>Bacteroidota</taxon>
        <taxon>Flavobacteriia</taxon>
        <taxon>Flavobacteriales</taxon>
        <taxon>Flavobacteriaceae</taxon>
        <taxon>Winogradskyella</taxon>
    </lineage>
</organism>
<dbReference type="RefSeq" id="WP_320555284.1">
    <property type="nucleotide sequence ID" value="NZ_JAXDAE010000004.1"/>
</dbReference>
<keyword evidence="4" id="KW-1185">Reference proteome</keyword>
<feature type="domain" description="Putative auto-transporter adhesin head GIN" evidence="2">
    <location>
        <begin position="44"/>
        <end position="226"/>
    </location>
</feature>
<reference evidence="3 4" key="1">
    <citation type="submission" date="2023-11" db="EMBL/GenBank/DDBJ databases">
        <title>Winogradskyella pelagius sp. nov., isolated from coastal sediment.</title>
        <authorList>
            <person name="Li F."/>
        </authorList>
    </citation>
    <scope>NUCLEOTIDE SEQUENCE [LARGE SCALE GENOMIC DNA]</scope>
    <source>
        <strain evidence="3 4">KCTC 23502</strain>
    </source>
</reference>
<evidence type="ECO:0000313" key="4">
    <source>
        <dbReference type="Proteomes" id="UP001285855"/>
    </source>
</evidence>
<proteinExistence type="predicted"/>
<dbReference type="PANTHER" id="PTHR39200:SF1">
    <property type="entry name" value="AUTO-TRANSPORTER ADHESIN HEAD GIN DOMAIN-CONTAINING PROTEIN-RELATED"/>
    <property type="match status" value="1"/>
</dbReference>
<gene>
    <name evidence="3" type="ORF">SNF14_06125</name>
</gene>
<evidence type="ECO:0000313" key="3">
    <source>
        <dbReference type="EMBL" id="MDY2586908.1"/>
    </source>
</evidence>
<protein>
    <submittedName>
        <fullName evidence="3">Head GIN domain-containing protein</fullName>
    </submittedName>
</protein>
<sequence>MRLLQSIALTVCLLSITTSCAQWGKGKKVKGNGNITTESRTTSEYDGISVAGSMDFKLVEGSEGDITIEGDSNLIEFIITEVRDGKLVVKVEEGINLRPTKTIVINIPYESINTVSLAGSGDVKNSGTIKADSFDVSLAGSGDIDLRISTNSVESSIAGSGNLTLNGTTTNLKTNIAGSGDFNGANLNSVNVSVEIAGSGDANVFCDGDLKVRIAGSGDVTYSGNPKSKDTKVAGSGSVSN</sequence>